<keyword evidence="4" id="KW-1185">Reference proteome</keyword>
<feature type="compositionally biased region" description="Polar residues" evidence="1">
    <location>
        <begin position="80"/>
        <end position="95"/>
    </location>
</feature>
<reference evidence="3" key="1">
    <citation type="submission" date="2017-08" db="EMBL/GenBank/DDBJ databases">
        <authorList>
            <person name="Cuomo C."/>
            <person name="Billmyre B."/>
            <person name="Heitman J."/>
        </authorList>
    </citation>
    <scope>NUCLEOTIDE SEQUENCE</scope>
    <source>
        <strain evidence="3">CBS 12478</strain>
    </source>
</reference>
<evidence type="ECO:0000313" key="3">
    <source>
        <dbReference type="EMBL" id="WWD18114.1"/>
    </source>
</evidence>
<protein>
    <submittedName>
        <fullName evidence="3">Uncharacterized protein</fullName>
    </submittedName>
</protein>
<evidence type="ECO:0000256" key="2">
    <source>
        <dbReference type="SAM" id="Phobius"/>
    </source>
</evidence>
<feature type="compositionally biased region" description="Polar residues" evidence="1">
    <location>
        <begin position="178"/>
        <end position="191"/>
    </location>
</feature>
<feature type="compositionally biased region" description="Basic and acidic residues" evidence="1">
    <location>
        <begin position="418"/>
        <end position="430"/>
    </location>
</feature>
<feature type="region of interest" description="Disordered" evidence="1">
    <location>
        <begin position="71"/>
        <end position="95"/>
    </location>
</feature>
<dbReference type="KEGG" id="ksn:43591112"/>
<accession>A0A5M6BXR9</accession>
<feature type="transmembrane region" description="Helical" evidence="2">
    <location>
        <begin position="126"/>
        <end position="148"/>
    </location>
</feature>
<proteinExistence type="predicted"/>
<keyword evidence="2" id="KW-0472">Membrane</keyword>
<dbReference type="RefSeq" id="XP_031858727.1">
    <property type="nucleotide sequence ID" value="XM_032006946.1"/>
</dbReference>
<dbReference type="EMBL" id="CP144054">
    <property type="protein sequence ID" value="WWD18114.1"/>
    <property type="molecule type" value="Genomic_DNA"/>
</dbReference>
<gene>
    <name evidence="3" type="ORF">CI109_102563</name>
</gene>
<feature type="compositionally biased region" description="Polar residues" evidence="1">
    <location>
        <begin position="366"/>
        <end position="390"/>
    </location>
</feature>
<dbReference type="OrthoDB" id="2565330at2759"/>
<reference evidence="3" key="2">
    <citation type="submission" date="2024-01" db="EMBL/GenBank/DDBJ databases">
        <title>Comparative genomics of Cryptococcus and Kwoniella reveals pathogenesis evolution and contrasting modes of karyotype evolution via chromosome fusion or intercentromeric recombination.</title>
        <authorList>
            <person name="Coelho M.A."/>
            <person name="David-Palma M."/>
            <person name="Shea T."/>
            <person name="Bowers K."/>
            <person name="McGinley-Smith S."/>
            <person name="Mohammad A.W."/>
            <person name="Gnirke A."/>
            <person name="Yurkov A.M."/>
            <person name="Nowrousian M."/>
            <person name="Sun S."/>
            <person name="Cuomo C.A."/>
            <person name="Heitman J."/>
        </authorList>
    </citation>
    <scope>NUCLEOTIDE SEQUENCE</scope>
    <source>
        <strain evidence="3">CBS 12478</strain>
    </source>
</reference>
<keyword evidence="2" id="KW-0812">Transmembrane</keyword>
<feature type="compositionally biased region" description="Low complexity" evidence="1">
    <location>
        <begin position="343"/>
        <end position="361"/>
    </location>
</feature>
<dbReference type="GeneID" id="43591112"/>
<feature type="compositionally biased region" description="Polar residues" evidence="1">
    <location>
        <begin position="407"/>
        <end position="417"/>
    </location>
</feature>
<feature type="compositionally biased region" description="Gly residues" evidence="1">
    <location>
        <begin position="395"/>
        <end position="404"/>
    </location>
</feature>
<evidence type="ECO:0000256" key="1">
    <source>
        <dbReference type="SAM" id="MobiDB-lite"/>
    </source>
</evidence>
<dbReference type="AlphaFoldDB" id="A0A5M6BXR9"/>
<feature type="compositionally biased region" description="Basic and acidic residues" evidence="1">
    <location>
        <begin position="456"/>
        <end position="469"/>
    </location>
</feature>
<feature type="region of interest" description="Disordered" evidence="1">
    <location>
        <begin position="157"/>
        <end position="203"/>
    </location>
</feature>
<evidence type="ECO:0000313" key="4">
    <source>
        <dbReference type="Proteomes" id="UP000322225"/>
    </source>
</evidence>
<keyword evidence="2" id="KW-1133">Transmembrane helix</keyword>
<sequence>MSNDTNSNTIEIIPMPETTSSIVTIDYIDASGNFYVPSTTSTTTSRTHSSSASATASPSSWVVYSAAANRSPSPTSTPSFQQIENGSSYGDGNSNTNLTSVTSAASAADVSASPYVGEKKPVSTTVAVIASVGVTLGIVVMVLGCYLYRRRRRRLNYTPGDGEKRSRTGKGWGKRESINTPTPLPSSTFGRQQHPQPQPQPQRILQRDIQDVVVLPIPPPPRAAAALDRRGPFGDPSHHLPGVSVATSYSESIYTDNSEFDMLAQDGSSYARTLSTYSEGVNSEYSERDLQGTYVAVPPTTARPRLEVDTKTEAGPSSGTEWSGGSGSTRTPTSGGAGFGGWTRLNGTMTSGTTTTRNLLSPFSDLHSQSQSNPSASNTYQTLSSPTPTYDSRRGGGGGGGGVDSGIANSPSTSVRSWRTEDDVLMRGDAGETPSSARREEQTRGGGVQRGYTFVRHRDGGAVRISREDQDVDDESIGGQSTEIHLPPTYGELYPLEER</sequence>
<organism evidence="3 4">
    <name type="scientific">Kwoniella shandongensis</name>
    <dbReference type="NCBI Taxonomy" id="1734106"/>
    <lineage>
        <taxon>Eukaryota</taxon>
        <taxon>Fungi</taxon>
        <taxon>Dikarya</taxon>
        <taxon>Basidiomycota</taxon>
        <taxon>Agaricomycotina</taxon>
        <taxon>Tremellomycetes</taxon>
        <taxon>Tremellales</taxon>
        <taxon>Cryptococcaceae</taxon>
        <taxon>Kwoniella</taxon>
    </lineage>
</organism>
<name>A0A5M6BXR9_9TREE</name>
<feature type="region of interest" description="Disordered" evidence="1">
    <location>
        <begin position="300"/>
        <end position="499"/>
    </location>
</feature>
<dbReference type="Proteomes" id="UP000322225">
    <property type="component" value="Chromosome 4"/>
</dbReference>